<keyword evidence="1" id="KW-0472">Membrane</keyword>
<organism evidence="2 3">
    <name type="scientific">Thermococcus barophilus</name>
    <dbReference type="NCBI Taxonomy" id="55802"/>
    <lineage>
        <taxon>Archaea</taxon>
        <taxon>Methanobacteriati</taxon>
        <taxon>Methanobacteriota</taxon>
        <taxon>Thermococci</taxon>
        <taxon>Thermococcales</taxon>
        <taxon>Thermococcaceae</taxon>
        <taxon>Thermococcus</taxon>
    </lineage>
</organism>
<evidence type="ECO:0000313" key="2">
    <source>
        <dbReference type="EMBL" id="ALM75827.1"/>
    </source>
</evidence>
<keyword evidence="1" id="KW-1133">Transmembrane helix</keyword>
<protein>
    <recommendedName>
        <fullName evidence="4">Transmembrane protein</fullName>
    </recommendedName>
</protein>
<accession>A0A0S1XDK9</accession>
<evidence type="ECO:0000313" key="3">
    <source>
        <dbReference type="Proteomes" id="UP000066042"/>
    </source>
</evidence>
<dbReference type="AlphaFoldDB" id="A0A0S1XDK9"/>
<sequence length="85" mass="10202">MDFELFMERYGYKLLLGLMALVVIVVVGIPILGYIYFLRRYSWEIGGLMLIIVVVYAFSVRRKVMDAYAQAHGKYFYDDKWYKRR</sequence>
<dbReference type="STRING" id="55802.TBCH5v1_1922"/>
<gene>
    <name evidence="2" type="ORF">TBCH5v1_1922</name>
</gene>
<feature type="transmembrane region" description="Helical" evidence="1">
    <location>
        <begin position="41"/>
        <end position="58"/>
    </location>
</feature>
<keyword evidence="1" id="KW-0812">Transmembrane</keyword>
<dbReference type="EMBL" id="CP013050">
    <property type="protein sequence ID" value="ALM75827.1"/>
    <property type="molecule type" value="Genomic_DNA"/>
</dbReference>
<feature type="transmembrane region" description="Helical" evidence="1">
    <location>
        <begin position="12"/>
        <end position="35"/>
    </location>
</feature>
<proteinExistence type="predicted"/>
<name>A0A0S1XDK9_THEBA</name>
<dbReference type="OMA" id="AHGKYFY"/>
<dbReference type="Proteomes" id="UP000066042">
    <property type="component" value="Chromosome"/>
</dbReference>
<dbReference type="PATRIC" id="fig|55802.8.peg.1905"/>
<reference evidence="2 3" key="1">
    <citation type="journal article" date="2016" name="Genome Announc.">
        <title>Complete genome sequence of the hyperthermophilic and piezophilic archaeon Thermococcus barophilus Ch5, capable of growth at the expense of hydrogenogenesis from carbon monoxide and formate.</title>
        <authorList>
            <person name="Oger P."/>
            <person name="Sokolova T.G."/>
            <person name="Kozhevnikova D.A."/>
            <person name="Taranov E.A."/>
            <person name="Vannier P."/>
            <person name="Lee H.S."/>
            <person name="Kwon K.K."/>
            <person name="Kang S.G."/>
            <person name="Lee J.H."/>
            <person name="Bonch-Osmolovskaya E.A."/>
            <person name="Lebedinsky A.V."/>
        </authorList>
    </citation>
    <scope>NUCLEOTIDE SEQUENCE [LARGE SCALE GENOMIC DNA]</scope>
    <source>
        <strain evidence="3">Ch5</strain>
    </source>
</reference>
<evidence type="ECO:0000256" key="1">
    <source>
        <dbReference type="SAM" id="Phobius"/>
    </source>
</evidence>
<evidence type="ECO:0008006" key="4">
    <source>
        <dbReference type="Google" id="ProtNLM"/>
    </source>
</evidence>